<evidence type="ECO:0000313" key="2">
    <source>
        <dbReference type="EMBL" id="KKM93918.1"/>
    </source>
</evidence>
<dbReference type="AlphaFoldDB" id="A0A0F9LKJ6"/>
<name>A0A0F9LKJ6_9ZZZZ</name>
<comment type="caution">
    <text evidence="2">The sequence shown here is derived from an EMBL/GenBank/DDBJ whole genome shotgun (WGS) entry which is preliminary data.</text>
</comment>
<dbReference type="EMBL" id="LAZR01006208">
    <property type="protein sequence ID" value="KKM93918.1"/>
    <property type="molecule type" value="Genomic_DNA"/>
</dbReference>
<feature type="compositionally biased region" description="Basic and acidic residues" evidence="1">
    <location>
        <begin position="263"/>
        <end position="272"/>
    </location>
</feature>
<feature type="compositionally biased region" description="Basic and acidic residues" evidence="1">
    <location>
        <begin position="105"/>
        <end position="123"/>
    </location>
</feature>
<evidence type="ECO:0008006" key="3">
    <source>
        <dbReference type="Google" id="ProtNLM"/>
    </source>
</evidence>
<gene>
    <name evidence="2" type="ORF">LCGC14_1203500</name>
</gene>
<evidence type="ECO:0000256" key="1">
    <source>
        <dbReference type="SAM" id="MobiDB-lite"/>
    </source>
</evidence>
<sequence>MAKAPAFQFYPGDWRRDTQVQMASFHTRGVWIEILCCMWDAPIRGELSGLSESLARMLGCTHDEFNDAISEIEKLKIADVTISNGFVTIINRRMYKDATKLNDTRKRVKDHRERKLSSEKQDCNTDVTPLSSSSSSKKKQTKKKSAESKPYLGDLSSQITELAKQLARLSLAYPKTGHKDFNINGLIQEMVNKKIHEEAIFVALSSLAKRWTLTEKTDPLNYIKNPQGYAETIMKTKSGNYYEREHTAKSQEFKNLEMPGELLRGKEEEQDA</sequence>
<proteinExistence type="predicted"/>
<feature type="region of interest" description="Disordered" evidence="1">
    <location>
        <begin position="248"/>
        <end position="272"/>
    </location>
</feature>
<protein>
    <recommendedName>
        <fullName evidence="3">Phage replisome organiser N-terminal domain-containing protein</fullName>
    </recommendedName>
</protein>
<organism evidence="2">
    <name type="scientific">marine sediment metagenome</name>
    <dbReference type="NCBI Taxonomy" id="412755"/>
    <lineage>
        <taxon>unclassified sequences</taxon>
        <taxon>metagenomes</taxon>
        <taxon>ecological metagenomes</taxon>
    </lineage>
</organism>
<feature type="region of interest" description="Disordered" evidence="1">
    <location>
        <begin position="105"/>
        <end position="150"/>
    </location>
</feature>
<reference evidence="2" key="1">
    <citation type="journal article" date="2015" name="Nature">
        <title>Complex archaea that bridge the gap between prokaryotes and eukaryotes.</title>
        <authorList>
            <person name="Spang A."/>
            <person name="Saw J.H."/>
            <person name="Jorgensen S.L."/>
            <person name="Zaremba-Niedzwiedzka K."/>
            <person name="Martijn J."/>
            <person name="Lind A.E."/>
            <person name="van Eijk R."/>
            <person name="Schleper C."/>
            <person name="Guy L."/>
            <person name="Ettema T.J."/>
        </authorList>
    </citation>
    <scope>NUCLEOTIDE SEQUENCE</scope>
</reference>
<accession>A0A0F9LKJ6</accession>